<evidence type="ECO:0000256" key="4">
    <source>
        <dbReference type="SAM" id="Phobius"/>
    </source>
</evidence>
<dbReference type="SUPFAM" id="SSF57196">
    <property type="entry name" value="EGF/Laminin"/>
    <property type="match status" value="1"/>
</dbReference>
<keyword evidence="4" id="KW-0472">Membrane</keyword>
<sequence>MHMHSTASFTSRKQNGGQQKRNRVVVRTPLLKSCVNKRQQASTGVNKLQPSSPHYNKFCRSFGKSKTAFIILYGSTTESPTNTTGTGTEATEPGTEATESGTNGTESGTEAVESGTSGTESGTEATESGTEATESGTGSTESGTEGTESGTEATESGTDSTESDTEGTESGTEATESGTDSTESDTEATESGTEATESGTEATESGTEATESGTEGTESGTEATESGTEASESGTEASESGTEATESGTEATESGTEATESGTEATESGTEATESGTEATESGTEATESGTEAAESGTDGTESATDDTVSGTEAAESGTEATESGTEATESGTEATESGTDGTESATDDTVSGTEAAESGTEVTESGTGGADTTVSGTSAPESSTVSDTDAPVVTCSGNVPSVTAGFGSVSAVVSWLSMPSATDNVDTIDAGSITCQDNLDNTVVSGGTYAVGVTTVTCRVSDAALNEGSCQFTITVTACGLTASSCANGGTFDAQYCECVCPQTHSGATCGDTNPCLTSPGALCSDATSGQYCQPSSDAPGYTCQCRNQDGYFMVSTACLRRPTIVLTFRAPLEVFIDAYRNPTSTAFRAKIAILKRLILLRLRNSASTASVVSVSVLILEPGSVISTVAVEFPENQVLPRAGVVSALSSGDLTDGTETVSVDPASVTVQDATTECAPNYCSNGGVCVRSGYFPNFVYTCSCQTSFTGQRCETIIPVPVDPSTVPEPPSVTLPPQGGLSTLAIILIVVGFVLLLLLIVGLFLCFMFFQSQRYARPLPVYRSRRKPVTALVPVDYDDYQTLPHDAYRRSEINRDDIRMESLRRVIIDSPYLKQGLTGQQDFIRPYVVTGMEGVYNDYPMYDGSSAGRVVYNPGVF</sequence>
<feature type="compositionally biased region" description="Polar residues" evidence="3">
    <location>
        <begin position="1"/>
        <end position="19"/>
    </location>
</feature>
<protein>
    <submittedName>
        <fullName evidence="7">Uncharacterized protein</fullName>
    </submittedName>
</protein>
<reference evidence="7" key="1">
    <citation type="submission" date="2022-11" db="UniProtKB">
        <authorList>
            <consortium name="EnsemblMetazoa"/>
        </authorList>
    </citation>
    <scope>IDENTIFICATION</scope>
</reference>
<dbReference type="OrthoDB" id="10545099at2759"/>
<keyword evidence="8" id="KW-1185">Reference proteome</keyword>
<dbReference type="InterPro" id="IPR003410">
    <property type="entry name" value="HYR_dom"/>
</dbReference>
<feature type="compositionally biased region" description="Low complexity" evidence="3">
    <location>
        <begin position="310"/>
        <end position="345"/>
    </location>
</feature>
<dbReference type="Proteomes" id="UP000887568">
    <property type="component" value="Unplaced"/>
</dbReference>
<dbReference type="RefSeq" id="XP_038046137.1">
    <property type="nucleotide sequence ID" value="XM_038190209.1"/>
</dbReference>
<dbReference type="InterPro" id="IPR000742">
    <property type="entry name" value="EGF"/>
</dbReference>
<dbReference type="Gene3D" id="2.10.25.10">
    <property type="entry name" value="Laminin"/>
    <property type="match status" value="1"/>
</dbReference>
<evidence type="ECO:0000259" key="6">
    <source>
        <dbReference type="PROSITE" id="PS50825"/>
    </source>
</evidence>
<dbReference type="SUPFAM" id="SSF57184">
    <property type="entry name" value="Growth factor receptor domain"/>
    <property type="match status" value="1"/>
</dbReference>
<comment type="caution">
    <text evidence="2">Lacks conserved residue(s) required for the propagation of feature annotation.</text>
</comment>
<dbReference type="SMART" id="SM00181">
    <property type="entry name" value="EGF"/>
    <property type="match status" value="2"/>
</dbReference>
<dbReference type="CDD" id="cd00054">
    <property type="entry name" value="EGF_CA"/>
    <property type="match status" value="1"/>
</dbReference>
<proteinExistence type="predicted"/>
<dbReference type="InterPro" id="IPR050906">
    <property type="entry name" value="Notch_signaling"/>
</dbReference>
<feature type="compositionally biased region" description="Polar residues" evidence="3">
    <location>
        <begin position="371"/>
        <end position="388"/>
    </location>
</feature>
<feature type="compositionally biased region" description="Low complexity" evidence="3">
    <location>
        <begin position="189"/>
        <end position="298"/>
    </location>
</feature>
<name>A0A913Z352_PATMI</name>
<keyword evidence="1" id="KW-0677">Repeat</keyword>
<organism evidence="7 8">
    <name type="scientific">Patiria miniata</name>
    <name type="common">Bat star</name>
    <name type="synonym">Asterina miniata</name>
    <dbReference type="NCBI Taxonomy" id="46514"/>
    <lineage>
        <taxon>Eukaryota</taxon>
        <taxon>Metazoa</taxon>
        <taxon>Echinodermata</taxon>
        <taxon>Eleutherozoa</taxon>
        <taxon>Asterozoa</taxon>
        <taxon>Asteroidea</taxon>
        <taxon>Valvatacea</taxon>
        <taxon>Valvatida</taxon>
        <taxon>Asterinidae</taxon>
        <taxon>Patiria</taxon>
    </lineage>
</organism>
<evidence type="ECO:0000256" key="1">
    <source>
        <dbReference type="ARBA" id="ARBA00022737"/>
    </source>
</evidence>
<dbReference type="EnsemblMetazoa" id="XM_038190209.1">
    <property type="protein sequence ID" value="XP_038046137.1"/>
    <property type="gene ID" value="LOC119720516"/>
</dbReference>
<accession>A0A913Z352</accession>
<feature type="compositionally biased region" description="Low complexity" evidence="3">
    <location>
        <begin position="168"/>
        <end position="181"/>
    </location>
</feature>
<keyword evidence="2" id="KW-1015">Disulfide bond</keyword>
<evidence type="ECO:0000313" key="7">
    <source>
        <dbReference type="EnsemblMetazoa" id="XP_038046137.1"/>
    </source>
</evidence>
<feature type="disulfide bond" evidence="2">
    <location>
        <begin position="703"/>
        <end position="712"/>
    </location>
</feature>
<dbReference type="GO" id="GO:0005112">
    <property type="term" value="F:Notch binding"/>
    <property type="evidence" value="ECO:0007669"/>
    <property type="project" value="TreeGrafter"/>
</dbReference>
<feature type="transmembrane region" description="Helical" evidence="4">
    <location>
        <begin position="742"/>
        <end position="768"/>
    </location>
</feature>
<dbReference type="PANTHER" id="PTHR24044">
    <property type="entry name" value="NOTCH LIGAND FAMILY MEMBER"/>
    <property type="match status" value="1"/>
</dbReference>
<dbReference type="PROSITE" id="PS50026">
    <property type="entry name" value="EGF_3"/>
    <property type="match status" value="1"/>
</dbReference>
<dbReference type="AlphaFoldDB" id="A0A913Z352"/>
<dbReference type="SUPFAM" id="SSF57997">
    <property type="entry name" value="Tropomyosin"/>
    <property type="match status" value="1"/>
</dbReference>
<feature type="domain" description="EGF-like" evidence="5">
    <location>
        <begin position="673"/>
        <end position="713"/>
    </location>
</feature>
<keyword evidence="4" id="KW-1133">Transmembrane helix</keyword>
<dbReference type="GeneID" id="119720516"/>
<evidence type="ECO:0000256" key="3">
    <source>
        <dbReference type="SAM" id="MobiDB-lite"/>
    </source>
</evidence>
<evidence type="ECO:0000256" key="2">
    <source>
        <dbReference type="PROSITE-ProRule" id="PRU00076"/>
    </source>
</evidence>
<feature type="region of interest" description="Disordered" evidence="3">
    <location>
        <begin position="1"/>
        <end position="27"/>
    </location>
</feature>
<feature type="region of interest" description="Disordered" evidence="3">
    <location>
        <begin position="76"/>
        <end position="392"/>
    </location>
</feature>
<evidence type="ECO:0000313" key="8">
    <source>
        <dbReference type="Proteomes" id="UP000887568"/>
    </source>
</evidence>
<keyword evidence="4" id="KW-0812">Transmembrane</keyword>
<dbReference type="InterPro" id="IPR009030">
    <property type="entry name" value="Growth_fac_rcpt_cys_sf"/>
</dbReference>
<feature type="compositionally biased region" description="Polar residues" evidence="3">
    <location>
        <begin position="299"/>
        <end position="309"/>
    </location>
</feature>
<feature type="compositionally biased region" description="Low complexity" evidence="3">
    <location>
        <begin position="76"/>
        <end position="160"/>
    </location>
</feature>
<feature type="domain" description="HYR" evidence="6">
    <location>
        <begin position="387"/>
        <end position="479"/>
    </location>
</feature>
<keyword evidence="2" id="KW-0245">EGF-like domain</keyword>
<dbReference type="PROSITE" id="PS50825">
    <property type="entry name" value="HYR"/>
    <property type="match status" value="1"/>
</dbReference>
<dbReference type="PROSITE" id="PS00022">
    <property type="entry name" value="EGF_1"/>
    <property type="match status" value="1"/>
</dbReference>
<evidence type="ECO:0000259" key="5">
    <source>
        <dbReference type="PROSITE" id="PS50026"/>
    </source>
</evidence>
<dbReference type="PANTHER" id="PTHR24044:SF502">
    <property type="entry name" value="ANTERIOR PHARYNX IN EXCESS PROTEIN 1-RELATED"/>
    <property type="match status" value="1"/>
</dbReference>
<dbReference type="Pfam" id="PF02494">
    <property type="entry name" value="HYR"/>
    <property type="match status" value="1"/>
</dbReference>